<accession>A0A2P8G6C2</accession>
<proteinExistence type="predicted"/>
<name>A0A2P8G6C2_9BACT</name>
<keyword evidence="3" id="KW-1185">Reference proteome</keyword>
<dbReference type="Pfam" id="PF07978">
    <property type="entry name" value="NIPSNAP"/>
    <property type="match status" value="1"/>
</dbReference>
<dbReference type="AlphaFoldDB" id="A0A2P8G6C2"/>
<organism evidence="2 3">
    <name type="scientific">Dyadobacter jiangsuensis</name>
    <dbReference type="NCBI Taxonomy" id="1591085"/>
    <lineage>
        <taxon>Bacteria</taxon>
        <taxon>Pseudomonadati</taxon>
        <taxon>Bacteroidota</taxon>
        <taxon>Cytophagia</taxon>
        <taxon>Cytophagales</taxon>
        <taxon>Spirosomataceae</taxon>
        <taxon>Dyadobacter</taxon>
    </lineage>
</organism>
<evidence type="ECO:0000259" key="1">
    <source>
        <dbReference type="Pfam" id="PF07978"/>
    </source>
</evidence>
<sequence length="262" mass="29833">MSNYRNLNFLFTLLLLVVALGTVAAPPKREFYEIKIYHLRNADQEARVEAFLKDAYVPAAHRAGIKNVGVFKPVATDTMAGKLIYVLTPIKSLDLLLTLPKTLDKDAAYASAGKDYIEANYKTPPYARFESIVLQAFTDAPVHMKPNLTGPKSERVYELRSYEGHTEKIYQNKVKMFNAGGEVPLFKRLGFNAVFYGEVIVGSHMPNLMYMTTFENKASRDAHWKSFTEDAEWNKLKVNPEYQNNVSKNTSFFLYPTEYSDI</sequence>
<dbReference type="InterPro" id="IPR012577">
    <property type="entry name" value="NIPSNAP"/>
</dbReference>
<comment type="caution">
    <text evidence="2">The sequence shown here is derived from an EMBL/GenBank/DDBJ whole genome shotgun (WGS) entry which is preliminary data.</text>
</comment>
<dbReference type="InterPro" id="IPR011008">
    <property type="entry name" value="Dimeric_a/b-barrel"/>
</dbReference>
<dbReference type="Proteomes" id="UP000241964">
    <property type="component" value="Unassembled WGS sequence"/>
</dbReference>
<protein>
    <submittedName>
        <fullName evidence="2">NIPSNAP protein</fullName>
    </submittedName>
</protein>
<dbReference type="RefSeq" id="WP_106595792.1">
    <property type="nucleotide sequence ID" value="NZ_PYAS01000005.1"/>
</dbReference>
<dbReference type="SUPFAM" id="SSF54909">
    <property type="entry name" value="Dimeric alpha+beta barrel"/>
    <property type="match status" value="1"/>
</dbReference>
<dbReference type="EMBL" id="PYAS01000005">
    <property type="protein sequence ID" value="PSL29533.1"/>
    <property type="molecule type" value="Genomic_DNA"/>
</dbReference>
<dbReference type="Gene3D" id="3.30.70.100">
    <property type="match status" value="2"/>
</dbReference>
<evidence type="ECO:0000313" key="3">
    <source>
        <dbReference type="Proteomes" id="UP000241964"/>
    </source>
</evidence>
<dbReference type="OrthoDB" id="192769at2"/>
<feature type="domain" description="NIPSNAP" evidence="1">
    <location>
        <begin position="157"/>
        <end position="260"/>
    </location>
</feature>
<evidence type="ECO:0000313" key="2">
    <source>
        <dbReference type="EMBL" id="PSL29533.1"/>
    </source>
</evidence>
<gene>
    <name evidence="2" type="ORF">CLV60_105375</name>
</gene>
<reference evidence="2 3" key="1">
    <citation type="submission" date="2018-03" db="EMBL/GenBank/DDBJ databases">
        <title>Genomic Encyclopedia of Archaeal and Bacterial Type Strains, Phase II (KMG-II): from individual species to whole genera.</title>
        <authorList>
            <person name="Goeker M."/>
        </authorList>
    </citation>
    <scope>NUCLEOTIDE SEQUENCE [LARGE SCALE GENOMIC DNA]</scope>
    <source>
        <strain evidence="2 3">DSM 29057</strain>
    </source>
</reference>